<organism evidence="2 3">
    <name type="scientific">Hevea brasiliensis</name>
    <name type="common">Para rubber tree</name>
    <name type="synonym">Siphonia brasiliensis</name>
    <dbReference type="NCBI Taxonomy" id="3981"/>
    <lineage>
        <taxon>Eukaryota</taxon>
        <taxon>Viridiplantae</taxon>
        <taxon>Streptophyta</taxon>
        <taxon>Embryophyta</taxon>
        <taxon>Tracheophyta</taxon>
        <taxon>Spermatophyta</taxon>
        <taxon>Magnoliopsida</taxon>
        <taxon>eudicotyledons</taxon>
        <taxon>Gunneridae</taxon>
        <taxon>Pentapetalae</taxon>
        <taxon>rosids</taxon>
        <taxon>fabids</taxon>
        <taxon>Malpighiales</taxon>
        <taxon>Euphorbiaceae</taxon>
        <taxon>Crotonoideae</taxon>
        <taxon>Micrandreae</taxon>
        <taxon>Hevea</taxon>
    </lineage>
</organism>
<comment type="caution">
    <text evidence="2">The sequence shown here is derived from an EMBL/GenBank/DDBJ whole genome shotgun (WGS) entry which is preliminary data.</text>
</comment>
<accession>A0ABQ9MIF1</accession>
<evidence type="ECO:0000313" key="2">
    <source>
        <dbReference type="EMBL" id="KAJ9179703.1"/>
    </source>
</evidence>
<feature type="compositionally biased region" description="Acidic residues" evidence="1">
    <location>
        <begin position="212"/>
        <end position="224"/>
    </location>
</feature>
<evidence type="ECO:0000256" key="1">
    <source>
        <dbReference type="SAM" id="MobiDB-lite"/>
    </source>
</evidence>
<protein>
    <submittedName>
        <fullName evidence="2">Uncharacterized protein</fullName>
    </submittedName>
</protein>
<name>A0ABQ9MIF1_HEVBR</name>
<gene>
    <name evidence="2" type="ORF">P3X46_008038</name>
</gene>
<evidence type="ECO:0000313" key="3">
    <source>
        <dbReference type="Proteomes" id="UP001174677"/>
    </source>
</evidence>
<keyword evidence="3" id="KW-1185">Reference proteome</keyword>
<proteinExistence type="predicted"/>
<dbReference type="Proteomes" id="UP001174677">
    <property type="component" value="Chromosome 5"/>
</dbReference>
<feature type="compositionally biased region" description="Acidic residues" evidence="1">
    <location>
        <begin position="236"/>
        <end position="258"/>
    </location>
</feature>
<feature type="region of interest" description="Disordered" evidence="1">
    <location>
        <begin position="212"/>
        <end position="272"/>
    </location>
</feature>
<reference evidence="2" key="1">
    <citation type="journal article" date="2023" name="Plant Biotechnol. J.">
        <title>Chromosome-level wild Hevea brasiliensis genome provides new tools for genomic-assisted breeding and valuable loci to elevate rubber yield.</title>
        <authorList>
            <person name="Cheng H."/>
            <person name="Song X."/>
            <person name="Hu Y."/>
            <person name="Wu T."/>
            <person name="Yang Q."/>
            <person name="An Z."/>
            <person name="Feng S."/>
            <person name="Deng Z."/>
            <person name="Wu W."/>
            <person name="Zeng X."/>
            <person name="Tu M."/>
            <person name="Wang X."/>
            <person name="Huang H."/>
        </authorList>
    </citation>
    <scope>NUCLEOTIDE SEQUENCE</scope>
    <source>
        <strain evidence="2">MT/VB/25A 57/8</strain>
    </source>
</reference>
<sequence>MDADSERTSQDVPLFAARGHADGGLVIDHSIHQVACVLCRRIFAPDNDDLETVSICGDCKFLLLEDVGDSTQDSFRRRPHRRRRTSYSSSESIENLFSQQLSHMINLARQNQSIVSGLDNPSVDGDASVRLLRHISSHTTPTSSIRWRRVLSDTGSERLDNWDSLYSENETTPSVNWSRVYLGESDAISFSAYGGDSDVDVDGHSFVDIIEPDEGSNFDSDTDIDPMHAGLNQWNSDDEEEEEEEDGEWEEADVEDNTTESVGWQDQGCEII</sequence>
<dbReference type="EMBL" id="JARPOI010000005">
    <property type="protein sequence ID" value="KAJ9179703.1"/>
    <property type="molecule type" value="Genomic_DNA"/>
</dbReference>